<reference evidence="1 2" key="1">
    <citation type="journal article" date="2022" name="Int. J. Syst. Evol. Microbiol.">
        <title>Miniphocaeibacter halophilus sp. nov., an ammonium-tolerant acetate-producing bacterium isolated from a biogas system.</title>
        <authorList>
            <person name="Schnurer A."/>
            <person name="Singh A."/>
            <person name="Bi S."/>
            <person name="Qiao W."/>
            <person name="Westerholm M."/>
        </authorList>
    </citation>
    <scope>NUCLEOTIDE SEQUENCE [LARGE SCALE GENOMIC DNA]</scope>
    <source>
        <strain evidence="1 2">AMB_01</strain>
    </source>
</reference>
<organism evidence="1 2">
    <name type="scientific">Miniphocaeibacter halophilus</name>
    <dbReference type="NCBI Taxonomy" id="2931922"/>
    <lineage>
        <taxon>Bacteria</taxon>
        <taxon>Bacillati</taxon>
        <taxon>Bacillota</taxon>
        <taxon>Tissierellia</taxon>
        <taxon>Tissierellales</taxon>
        <taxon>Peptoniphilaceae</taxon>
        <taxon>Miniphocaeibacter</taxon>
    </lineage>
</organism>
<proteinExistence type="predicted"/>
<dbReference type="Proteomes" id="UP000595814">
    <property type="component" value="Chromosome"/>
</dbReference>
<protein>
    <submittedName>
        <fullName evidence="1">Uncharacterized protein</fullName>
    </submittedName>
</protein>
<name>A0AC61N0W5_9FIRM</name>
<keyword evidence="2" id="KW-1185">Reference proteome</keyword>
<sequence>MNYFKISDKFTVKKLNMKNINEIYRLCKTNPQYYEYSKGKLSREFVLKDLKALPKGKDYNDKYYLGFYEGNKLVAVMDLIDK</sequence>
<accession>A0AC61N0W5</accession>
<evidence type="ECO:0000313" key="1">
    <source>
        <dbReference type="EMBL" id="QQK08576.1"/>
    </source>
</evidence>
<gene>
    <name evidence="1" type="ORF">JFY71_03280</name>
</gene>
<evidence type="ECO:0000313" key="2">
    <source>
        <dbReference type="Proteomes" id="UP000595814"/>
    </source>
</evidence>
<dbReference type="EMBL" id="CP066744">
    <property type="protein sequence ID" value="QQK08576.1"/>
    <property type="molecule type" value="Genomic_DNA"/>
</dbReference>